<comment type="similarity">
    <text evidence="10">Belongs to the precorrin methyltransferase family.</text>
</comment>
<dbReference type="NCBIfam" id="TIGR01469">
    <property type="entry name" value="cobA_cysG_Cterm"/>
    <property type="match status" value="1"/>
</dbReference>
<evidence type="ECO:0000256" key="3">
    <source>
        <dbReference type="ARBA" id="ARBA00022603"/>
    </source>
</evidence>
<name>D5VRK2_METIM</name>
<evidence type="ECO:0000313" key="13">
    <source>
        <dbReference type="Proteomes" id="UP000002061"/>
    </source>
</evidence>
<dbReference type="SUPFAM" id="SSF53790">
    <property type="entry name" value="Tetrapyrrole methylase"/>
    <property type="match status" value="1"/>
</dbReference>
<accession>D5VRK2</accession>
<dbReference type="Gene3D" id="3.40.1010.10">
    <property type="entry name" value="Cobalt-precorrin-4 Transmethylase, Domain 1"/>
    <property type="match status" value="1"/>
</dbReference>
<dbReference type="STRING" id="573063.Metin_0535"/>
<dbReference type="GO" id="GO:0004851">
    <property type="term" value="F:uroporphyrin-III C-methyltransferase activity"/>
    <property type="evidence" value="ECO:0007669"/>
    <property type="project" value="UniProtKB-EC"/>
</dbReference>
<evidence type="ECO:0000256" key="8">
    <source>
        <dbReference type="ARBA" id="ARBA00058927"/>
    </source>
</evidence>
<protein>
    <recommendedName>
        <fullName evidence="2">uroporphyrinogen-III C-methyltransferase</fullName>
        <ecNumber evidence="2">2.1.1.107</ecNumber>
    </recommendedName>
    <alternativeName>
        <fullName evidence="9">S-adenosyl-L-methionine:uroporphyrinogen III methyltransferase</fullName>
    </alternativeName>
</protein>
<dbReference type="CDD" id="cd11642">
    <property type="entry name" value="SUMT"/>
    <property type="match status" value="1"/>
</dbReference>
<dbReference type="OrthoDB" id="24444at2157"/>
<dbReference type="EMBL" id="CP002009">
    <property type="protein sequence ID" value="ADG13205.1"/>
    <property type="molecule type" value="Genomic_DNA"/>
</dbReference>
<keyword evidence="6" id="KW-0627">Porphyrin biosynthesis</keyword>
<dbReference type="FunFam" id="3.40.1010.10:FF:000001">
    <property type="entry name" value="Siroheme synthase"/>
    <property type="match status" value="1"/>
</dbReference>
<dbReference type="PROSITE" id="PS00839">
    <property type="entry name" value="SUMT_1"/>
    <property type="match status" value="1"/>
</dbReference>
<evidence type="ECO:0000256" key="4">
    <source>
        <dbReference type="ARBA" id="ARBA00022679"/>
    </source>
</evidence>
<reference evidence="12" key="1">
    <citation type="submission" date="2010-04" db="EMBL/GenBank/DDBJ databases">
        <title>Complete sequence of Methanocaldococcus infernus ME.</title>
        <authorList>
            <consortium name="US DOE Joint Genome Institute"/>
            <person name="Lucas S."/>
            <person name="Copeland A."/>
            <person name="Lapidus A."/>
            <person name="Cheng J.-F."/>
            <person name="Bruce D."/>
            <person name="Goodwin L."/>
            <person name="Pitluck S."/>
            <person name="Munk A.C."/>
            <person name="Detter J.C."/>
            <person name="Han C."/>
            <person name="Tapia R."/>
            <person name="Land M."/>
            <person name="Hauser L."/>
            <person name="Kyrpides N."/>
            <person name="Mikhailova N."/>
            <person name="Sieprawska-Lupa M."/>
            <person name="Whitman W.B."/>
            <person name="Woyke T."/>
        </authorList>
    </citation>
    <scope>NUCLEOTIDE SEQUENCE [LARGE SCALE GENOMIC DNA]</scope>
    <source>
        <strain evidence="12">ME</strain>
    </source>
</reference>
<dbReference type="InterPro" id="IPR006366">
    <property type="entry name" value="CobA/CysG_C"/>
</dbReference>
<sequence length="234" mass="25787">MKVYIVGAGPGDKELITLKALKLIKEADVIVYDDLIDKEILKEAKKDAELIYVGKRKGRHSFKQEEINRILVEKAKEGKKVVRLKGGDPFIFGRGGEEILELKKNNIPYEVVPGVSSAIAVPEVVGIPLTHRGVAKSVTITTGHEKEGEKKIDYSKFVADTLVILMGITNLENIVKELMKSRGEDEPIAIILKGFTKEQRVIKGTLKDIVEKAKDIEPPGIIVVGKVVNVLEGE</sequence>
<dbReference type="RefSeq" id="WP_013099951.1">
    <property type="nucleotide sequence ID" value="NC_014122.1"/>
</dbReference>
<keyword evidence="4 10" id="KW-0808">Transferase</keyword>
<comment type="subunit">
    <text evidence="1">Homodimer.</text>
</comment>
<dbReference type="GO" id="GO:0019354">
    <property type="term" value="P:siroheme biosynthetic process"/>
    <property type="evidence" value="ECO:0007669"/>
    <property type="project" value="InterPro"/>
</dbReference>
<dbReference type="KEGG" id="mif:Metin_0535"/>
<dbReference type="PROSITE" id="PS00840">
    <property type="entry name" value="SUMT_2"/>
    <property type="match status" value="1"/>
</dbReference>
<dbReference type="PANTHER" id="PTHR45790">
    <property type="entry name" value="SIROHEME SYNTHASE-RELATED"/>
    <property type="match status" value="1"/>
</dbReference>
<evidence type="ECO:0000256" key="2">
    <source>
        <dbReference type="ARBA" id="ARBA00012162"/>
    </source>
</evidence>
<dbReference type="GO" id="GO:0032259">
    <property type="term" value="P:methylation"/>
    <property type="evidence" value="ECO:0007669"/>
    <property type="project" value="UniProtKB-KW"/>
</dbReference>
<comment type="function">
    <text evidence="8">Catalyzes the two successive C-2 and C-7 methylation reactions involved in the conversion of uroporphyrinogen III to precorrin-2 via the intermediate formation of precorrin-1. It is a step in the biosynthesis of both cobalamin (vitamin B12) and coenzyme F430.</text>
</comment>
<evidence type="ECO:0000256" key="6">
    <source>
        <dbReference type="ARBA" id="ARBA00023244"/>
    </source>
</evidence>
<dbReference type="eggNOG" id="arCOG00644">
    <property type="taxonomic scope" value="Archaea"/>
</dbReference>
<dbReference type="InterPro" id="IPR014777">
    <property type="entry name" value="4pyrrole_Mease_sub1"/>
</dbReference>
<keyword evidence="13" id="KW-1185">Reference proteome</keyword>
<organism evidence="12 13">
    <name type="scientific">Methanocaldococcus infernus (strain DSM 11812 / JCM 15783 / ME)</name>
    <dbReference type="NCBI Taxonomy" id="573063"/>
    <lineage>
        <taxon>Archaea</taxon>
        <taxon>Methanobacteriati</taxon>
        <taxon>Methanobacteriota</taxon>
        <taxon>Methanomada group</taxon>
        <taxon>Methanococci</taxon>
        <taxon>Methanococcales</taxon>
        <taxon>Methanocaldococcaceae</taxon>
        <taxon>Methanocaldococcus</taxon>
    </lineage>
</organism>
<evidence type="ECO:0000259" key="11">
    <source>
        <dbReference type="Pfam" id="PF00590"/>
    </source>
</evidence>
<evidence type="ECO:0000256" key="5">
    <source>
        <dbReference type="ARBA" id="ARBA00022691"/>
    </source>
</evidence>
<evidence type="ECO:0000313" key="12">
    <source>
        <dbReference type="EMBL" id="ADG13205.1"/>
    </source>
</evidence>
<dbReference type="InterPro" id="IPR050161">
    <property type="entry name" value="Siro_Cobalamin_biosynth"/>
</dbReference>
<dbReference type="GeneID" id="9131540"/>
<dbReference type="Pfam" id="PF00590">
    <property type="entry name" value="TP_methylase"/>
    <property type="match status" value="1"/>
</dbReference>
<dbReference type="AlphaFoldDB" id="D5VRK2"/>
<evidence type="ECO:0000256" key="1">
    <source>
        <dbReference type="ARBA" id="ARBA00011738"/>
    </source>
</evidence>
<dbReference type="HOGENOM" id="CLU_011276_7_0_2"/>
<keyword evidence="3 10" id="KW-0489">Methyltransferase</keyword>
<dbReference type="EC" id="2.1.1.107" evidence="2"/>
<keyword evidence="5" id="KW-0949">S-adenosyl-L-methionine</keyword>
<evidence type="ECO:0000256" key="9">
    <source>
        <dbReference type="ARBA" id="ARBA00075570"/>
    </source>
</evidence>
<dbReference type="InterPro" id="IPR014776">
    <property type="entry name" value="4pyrrole_Mease_sub2"/>
</dbReference>
<dbReference type="InterPro" id="IPR003043">
    <property type="entry name" value="Uropor_MeTrfase_CS"/>
</dbReference>
<evidence type="ECO:0000256" key="10">
    <source>
        <dbReference type="RuleBase" id="RU003960"/>
    </source>
</evidence>
<dbReference type="InterPro" id="IPR035996">
    <property type="entry name" value="4pyrrol_Methylase_sf"/>
</dbReference>
<dbReference type="InterPro" id="IPR000878">
    <property type="entry name" value="4pyrrol_Mease"/>
</dbReference>
<feature type="domain" description="Tetrapyrrole methylase" evidence="11">
    <location>
        <begin position="2"/>
        <end position="209"/>
    </location>
</feature>
<dbReference type="Proteomes" id="UP000002061">
    <property type="component" value="Chromosome"/>
</dbReference>
<dbReference type="Gene3D" id="3.30.950.10">
    <property type="entry name" value="Methyltransferase, Cobalt-precorrin-4 Transmethylase, Domain 2"/>
    <property type="match status" value="1"/>
</dbReference>
<evidence type="ECO:0000256" key="7">
    <source>
        <dbReference type="ARBA" id="ARBA00052569"/>
    </source>
</evidence>
<proteinExistence type="inferred from homology"/>
<gene>
    <name evidence="12" type="ordered locus">Metin_0535</name>
</gene>
<dbReference type="NCBIfam" id="NF004790">
    <property type="entry name" value="PRK06136.1"/>
    <property type="match status" value="1"/>
</dbReference>
<comment type="catalytic activity">
    <reaction evidence="7">
        <text>uroporphyrinogen III + 2 S-adenosyl-L-methionine = precorrin-2 + 2 S-adenosyl-L-homocysteine + H(+)</text>
        <dbReference type="Rhea" id="RHEA:32459"/>
        <dbReference type="ChEBI" id="CHEBI:15378"/>
        <dbReference type="ChEBI" id="CHEBI:57308"/>
        <dbReference type="ChEBI" id="CHEBI:57856"/>
        <dbReference type="ChEBI" id="CHEBI:58827"/>
        <dbReference type="ChEBI" id="CHEBI:59789"/>
        <dbReference type="EC" id="2.1.1.107"/>
    </reaction>
    <physiologicalReaction direction="left-to-right" evidence="7">
        <dbReference type="Rhea" id="RHEA:32460"/>
    </physiologicalReaction>
</comment>
<dbReference type="PANTHER" id="PTHR45790:SF3">
    <property type="entry name" value="S-ADENOSYL-L-METHIONINE-DEPENDENT UROPORPHYRINOGEN III METHYLTRANSFERASE, CHLOROPLASTIC"/>
    <property type="match status" value="1"/>
</dbReference>